<comment type="caution">
    <text evidence="1">The sequence shown here is derived from an EMBL/GenBank/DDBJ whole genome shotgun (WGS) entry which is preliminary data.</text>
</comment>
<evidence type="ECO:0000313" key="1">
    <source>
        <dbReference type="EMBL" id="GMR30283.1"/>
    </source>
</evidence>
<evidence type="ECO:0000313" key="2">
    <source>
        <dbReference type="Proteomes" id="UP001328107"/>
    </source>
</evidence>
<name>A0AAN4Z1M6_9BILA</name>
<gene>
    <name evidence="1" type="ORF">PMAYCL1PPCAC_00478</name>
</gene>
<protein>
    <submittedName>
        <fullName evidence="1">Uncharacterized protein</fullName>
    </submittedName>
</protein>
<keyword evidence="2" id="KW-1185">Reference proteome</keyword>
<dbReference type="Proteomes" id="UP001328107">
    <property type="component" value="Unassembled WGS sequence"/>
</dbReference>
<accession>A0AAN4Z1M6</accession>
<dbReference type="AlphaFoldDB" id="A0AAN4Z1M6"/>
<feature type="non-terminal residue" evidence="1">
    <location>
        <position position="102"/>
    </location>
</feature>
<sequence length="102" mass="11562">LWILINFLVTVRVFRVDPRNNQLQFLLECTRLPLVHASTISFSLCSRCWFLSRSSVISILPSSDIFVCRASSHSTLSSTLSVYSSKIPSFFCSFLNLSNIPE</sequence>
<reference evidence="2" key="1">
    <citation type="submission" date="2022-10" db="EMBL/GenBank/DDBJ databases">
        <title>Genome assembly of Pristionchus species.</title>
        <authorList>
            <person name="Yoshida K."/>
            <person name="Sommer R.J."/>
        </authorList>
    </citation>
    <scope>NUCLEOTIDE SEQUENCE [LARGE SCALE GENOMIC DNA]</scope>
    <source>
        <strain evidence="2">RS5460</strain>
    </source>
</reference>
<organism evidence="1 2">
    <name type="scientific">Pristionchus mayeri</name>
    <dbReference type="NCBI Taxonomy" id="1317129"/>
    <lineage>
        <taxon>Eukaryota</taxon>
        <taxon>Metazoa</taxon>
        <taxon>Ecdysozoa</taxon>
        <taxon>Nematoda</taxon>
        <taxon>Chromadorea</taxon>
        <taxon>Rhabditida</taxon>
        <taxon>Rhabditina</taxon>
        <taxon>Diplogasteromorpha</taxon>
        <taxon>Diplogasteroidea</taxon>
        <taxon>Neodiplogasteridae</taxon>
        <taxon>Pristionchus</taxon>
    </lineage>
</organism>
<proteinExistence type="predicted"/>
<dbReference type="EMBL" id="BTRK01000001">
    <property type="protein sequence ID" value="GMR30283.1"/>
    <property type="molecule type" value="Genomic_DNA"/>
</dbReference>
<feature type="non-terminal residue" evidence="1">
    <location>
        <position position="1"/>
    </location>
</feature>